<dbReference type="InterPro" id="IPR032416">
    <property type="entry name" value="Peptidase_M24_C"/>
</dbReference>
<proteinExistence type="predicted"/>
<protein>
    <submittedName>
        <fullName evidence="2">Aminopeptidase P family protein</fullName>
    </submittedName>
</protein>
<dbReference type="PANTHER" id="PTHR43763">
    <property type="entry name" value="XAA-PRO AMINOPEPTIDASE 1"/>
    <property type="match status" value="1"/>
</dbReference>
<keyword evidence="2" id="KW-0645">Protease</keyword>
<feature type="non-terminal residue" evidence="2">
    <location>
        <position position="1"/>
    </location>
</feature>
<dbReference type="AlphaFoldDB" id="A0A7C5LT27"/>
<reference evidence="2" key="1">
    <citation type="journal article" date="2020" name="mSystems">
        <title>Genome- and Community-Level Interaction Insights into Carbon Utilization and Element Cycling Functions of Hydrothermarchaeota in Hydrothermal Sediment.</title>
        <authorList>
            <person name="Zhou Z."/>
            <person name="Liu Y."/>
            <person name="Xu W."/>
            <person name="Pan J."/>
            <person name="Luo Z.H."/>
            <person name="Li M."/>
        </authorList>
    </citation>
    <scope>NUCLEOTIDE SEQUENCE [LARGE SCALE GENOMIC DNA]</scope>
    <source>
        <strain evidence="2">HyVt-485</strain>
    </source>
</reference>
<keyword evidence="2" id="KW-0031">Aminopeptidase</keyword>
<organism evidence="2">
    <name type="scientific">Hellea balneolensis</name>
    <dbReference type="NCBI Taxonomy" id="287478"/>
    <lineage>
        <taxon>Bacteria</taxon>
        <taxon>Pseudomonadati</taxon>
        <taxon>Pseudomonadota</taxon>
        <taxon>Alphaproteobacteria</taxon>
        <taxon>Maricaulales</taxon>
        <taxon>Robiginitomaculaceae</taxon>
        <taxon>Hellea</taxon>
    </lineage>
</organism>
<dbReference type="GO" id="GO:0004177">
    <property type="term" value="F:aminopeptidase activity"/>
    <property type="evidence" value="ECO:0007669"/>
    <property type="project" value="UniProtKB-KW"/>
</dbReference>
<sequence>PAAIPGGEIKMLGFHTLTLAPIHRELIDISLLSAEETDWLNRYHEQVLQKIGPLIDKDVQSWLRQACTPIGG</sequence>
<evidence type="ECO:0000259" key="1">
    <source>
        <dbReference type="Pfam" id="PF16188"/>
    </source>
</evidence>
<name>A0A7C5LT27_9PROT</name>
<evidence type="ECO:0000313" key="2">
    <source>
        <dbReference type="EMBL" id="HHL42774.1"/>
    </source>
</evidence>
<dbReference type="EMBL" id="DRMJ01000201">
    <property type="protein sequence ID" value="HHL42774.1"/>
    <property type="molecule type" value="Genomic_DNA"/>
</dbReference>
<dbReference type="Gene3D" id="3.90.230.10">
    <property type="entry name" value="Creatinase/methionine aminopeptidase superfamily"/>
    <property type="match status" value="1"/>
</dbReference>
<dbReference type="InterPro" id="IPR036005">
    <property type="entry name" value="Creatinase/aminopeptidase-like"/>
</dbReference>
<dbReference type="Pfam" id="PF16188">
    <property type="entry name" value="Peptidase_M24_C"/>
    <property type="match status" value="1"/>
</dbReference>
<dbReference type="InterPro" id="IPR050422">
    <property type="entry name" value="X-Pro_aminopeptidase_P"/>
</dbReference>
<gene>
    <name evidence="2" type="ORF">ENJ42_04085</name>
</gene>
<dbReference type="PANTHER" id="PTHR43763:SF6">
    <property type="entry name" value="XAA-PRO AMINOPEPTIDASE 1"/>
    <property type="match status" value="1"/>
</dbReference>
<dbReference type="Proteomes" id="UP000885830">
    <property type="component" value="Unassembled WGS sequence"/>
</dbReference>
<feature type="domain" description="Peptidase M24 C-terminal" evidence="1">
    <location>
        <begin position="10"/>
        <end position="70"/>
    </location>
</feature>
<keyword evidence="2" id="KW-0378">Hydrolase</keyword>
<comment type="caution">
    <text evidence="2">The sequence shown here is derived from an EMBL/GenBank/DDBJ whole genome shotgun (WGS) entry which is preliminary data.</text>
</comment>
<accession>A0A7C5LT27</accession>